<organism evidence="12 13">
    <name type="scientific">Caenorhabditis angaria</name>
    <dbReference type="NCBI Taxonomy" id="860376"/>
    <lineage>
        <taxon>Eukaryota</taxon>
        <taxon>Metazoa</taxon>
        <taxon>Ecdysozoa</taxon>
        <taxon>Nematoda</taxon>
        <taxon>Chromadorea</taxon>
        <taxon>Rhabditida</taxon>
        <taxon>Rhabditina</taxon>
        <taxon>Rhabditomorpha</taxon>
        <taxon>Rhabditoidea</taxon>
        <taxon>Rhabditidae</taxon>
        <taxon>Peloderinae</taxon>
        <taxon>Caenorhabditis</taxon>
    </lineage>
</organism>
<dbReference type="GO" id="GO:0005737">
    <property type="term" value="C:cytoplasm"/>
    <property type="evidence" value="ECO:0007669"/>
    <property type="project" value="UniProtKB-SubCell"/>
</dbReference>
<accession>A0A9P1I713</accession>
<dbReference type="Pfam" id="PF00009">
    <property type="entry name" value="GTP_EFTU"/>
    <property type="match status" value="1"/>
</dbReference>
<evidence type="ECO:0000313" key="13">
    <source>
        <dbReference type="Proteomes" id="UP001152747"/>
    </source>
</evidence>
<gene>
    <name evidence="12" type="ORF">CAMP_LOCUS2509</name>
</gene>
<evidence type="ECO:0000256" key="1">
    <source>
        <dbReference type="ARBA" id="ARBA00004496"/>
    </source>
</evidence>
<comment type="subcellular location">
    <subcellularLocation>
        <location evidence="1">Cytoplasm</location>
    </subcellularLocation>
</comment>
<dbReference type="Proteomes" id="UP001152747">
    <property type="component" value="Unassembled WGS sequence"/>
</dbReference>
<sequence length="589" mass="64713">MSRHRNVRNMNYADEIDDYDEDYDDDYSEDDDEGTSAQYSYKNRKAETNLSANYYTYAAEPDAPVGAPKPTPSTSIVRNSTAPSLTTNFVKEKEKVKAVAVAKSNNSTPKRNLTKNNLLVEATASQTPSRPNSEVDLSAFRRNQLQTISRAPAQPRKPQKSRENVKDLINLIVVGHVDAGKSTLMGHLLYEMEFVDSRTMEKYKHEAARSGKSSFAYAWVLDETEEERERGVTMDVARVSFETDTKRICLLDAPGHKDFISNMITGTSQADAAILVINGTRGEFETGFENGGQTKEHALLLRSLGVTQLIVAVNKLDTVDWSRDRFEEIKNNLSVFLTKQAGFANPRFIPVSGLSGENLTKKTTEIPWFNGPCLLESIDSFVAAKLPISGPLRIVVSDVLKVQSAQLILSGKIESGEIEKDDKVYIMPSVTAATVKACSNTISNTEQCLAGDHVLLTLAGTFEPDSIQTGSVVVRAGPDTLIPARRFLVRLVVFDILTPIIKGSTAELYAHSICVSCTFSKLNHSINKSNGEILKLKPRFLAKGTSAIVEIETDQDVAIEPFTKCRSLGRVTFRSGGKTIAAGIVENVL</sequence>
<dbReference type="InterPro" id="IPR009001">
    <property type="entry name" value="Transl_elong_EF1A/Init_IF2_C"/>
</dbReference>
<evidence type="ECO:0000256" key="5">
    <source>
        <dbReference type="ARBA" id="ARBA00022741"/>
    </source>
</evidence>
<dbReference type="CDD" id="cd04093">
    <property type="entry name" value="HBS1_C_III"/>
    <property type="match status" value="1"/>
</dbReference>
<protein>
    <recommendedName>
        <fullName evidence="11">Tr-type G domain-containing protein</fullName>
    </recommendedName>
</protein>
<dbReference type="EMBL" id="CANHGI010000001">
    <property type="protein sequence ID" value="CAI5439872.1"/>
    <property type="molecule type" value="Genomic_DNA"/>
</dbReference>
<comment type="caution">
    <text evidence="12">The sequence shown here is derived from an EMBL/GenBank/DDBJ whole genome shotgun (WGS) entry which is preliminary data.</text>
</comment>
<feature type="compositionally biased region" description="Acidic residues" evidence="10">
    <location>
        <begin position="14"/>
        <end position="34"/>
    </location>
</feature>
<evidence type="ECO:0000256" key="6">
    <source>
        <dbReference type="ARBA" id="ARBA00022801"/>
    </source>
</evidence>
<dbReference type="InterPro" id="IPR000795">
    <property type="entry name" value="T_Tr_GTP-bd_dom"/>
</dbReference>
<dbReference type="InterPro" id="IPR009000">
    <property type="entry name" value="Transl_B-barrel_sf"/>
</dbReference>
<dbReference type="FunFam" id="2.40.30.10:FF:000020">
    <property type="entry name" value="Translation elongation factor EF-1"/>
    <property type="match status" value="1"/>
</dbReference>
<keyword evidence="4" id="KW-0597">Phosphoprotein</keyword>
<dbReference type="AlphaFoldDB" id="A0A9P1I713"/>
<keyword evidence="8" id="KW-0342">GTP-binding</keyword>
<dbReference type="FunFam" id="3.40.50.300:FF:000204">
    <property type="entry name" value="Translation elongation factor Tu"/>
    <property type="match status" value="1"/>
</dbReference>
<dbReference type="Gene3D" id="2.40.30.10">
    <property type="entry name" value="Translation factors"/>
    <property type="match status" value="2"/>
</dbReference>
<feature type="compositionally biased region" description="Polar residues" evidence="10">
    <location>
        <begin position="104"/>
        <end position="132"/>
    </location>
</feature>
<keyword evidence="7" id="KW-0648">Protein biosynthesis</keyword>
<comment type="similarity">
    <text evidence="2">Belongs to the TRAFAC class translation factor GTPase superfamily. Classic translation factor GTPase family. EF-Tu/EF-1A subfamily.</text>
</comment>
<evidence type="ECO:0000313" key="12">
    <source>
        <dbReference type="EMBL" id="CAI5439872.1"/>
    </source>
</evidence>
<dbReference type="GO" id="GO:0005525">
    <property type="term" value="F:GTP binding"/>
    <property type="evidence" value="ECO:0007669"/>
    <property type="project" value="UniProtKB-KW"/>
</dbReference>
<dbReference type="FunFam" id="2.40.30.10:FF:000070">
    <property type="entry name" value="Translation elongation factor EF-1 subunit"/>
    <property type="match status" value="1"/>
</dbReference>
<evidence type="ECO:0000256" key="9">
    <source>
        <dbReference type="ARBA" id="ARBA00049117"/>
    </source>
</evidence>
<dbReference type="GO" id="GO:0003924">
    <property type="term" value="F:GTPase activity"/>
    <property type="evidence" value="ECO:0007669"/>
    <property type="project" value="InterPro"/>
</dbReference>
<dbReference type="PROSITE" id="PS51722">
    <property type="entry name" value="G_TR_2"/>
    <property type="match status" value="1"/>
</dbReference>
<evidence type="ECO:0000256" key="7">
    <source>
        <dbReference type="ARBA" id="ARBA00022917"/>
    </source>
</evidence>
<dbReference type="SUPFAM" id="SSF50465">
    <property type="entry name" value="EF-Tu/eEF-1alpha/eIF2-gamma C-terminal domain"/>
    <property type="match status" value="1"/>
</dbReference>
<keyword evidence="13" id="KW-1185">Reference proteome</keyword>
<evidence type="ECO:0000256" key="2">
    <source>
        <dbReference type="ARBA" id="ARBA00007249"/>
    </source>
</evidence>
<reference evidence="12" key="1">
    <citation type="submission" date="2022-11" db="EMBL/GenBank/DDBJ databases">
        <authorList>
            <person name="Kikuchi T."/>
        </authorList>
    </citation>
    <scope>NUCLEOTIDE SEQUENCE</scope>
    <source>
        <strain evidence="12">PS1010</strain>
    </source>
</reference>
<proteinExistence type="inferred from homology"/>
<dbReference type="Pfam" id="PF22594">
    <property type="entry name" value="GTP-eEF1A_C"/>
    <property type="match status" value="1"/>
</dbReference>
<keyword evidence="3" id="KW-0963">Cytoplasm</keyword>
<dbReference type="PANTHER" id="PTHR23115">
    <property type="entry name" value="TRANSLATION FACTOR"/>
    <property type="match status" value="1"/>
</dbReference>
<dbReference type="Gene3D" id="3.40.50.300">
    <property type="entry name" value="P-loop containing nucleotide triphosphate hydrolases"/>
    <property type="match status" value="1"/>
</dbReference>
<evidence type="ECO:0000256" key="4">
    <source>
        <dbReference type="ARBA" id="ARBA00022553"/>
    </source>
</evidence>
<feature type="region of interest" description="Disordered" evidence="10">
    <location>
        <begin position="101"/>
        <end position="135"/>
    </location>
</feature>
<dbReference type="OrthoDB" id="342024at2759"/>
<evidence type="ECO:0000256" key="8">
    <source>
        <dbReference type="ARBA" id="ARBA00023134"/>
    </source>
</evidence>
<evidence type="ECO:0000256" key="3">
    <source>
        <dbReference type="ARBA" id="ARBA00022490"/>
    </source>
</evidence>
<name>A0A9P1I713_9PELO</name>
<keyword evidence="5" id="KW-0547">Nucleotide-binding</keyword>
<dbReference type="SUPFAM" id="SSF50447">
    <property type="entry name" value="Translation proteins"/>
    <property type="match status" value="1"/>
</dbReference>
<keyword evidence="6" id="KW-0378">Hydrolase</keyword>
<comment type="catalytic activity">
    <reaction evidence="9">
        <text>GTP + H2O = GDP + phosphate + H(+)</text>
        <dbReference type="Rhea" id="RHEA:19669"/>
        <dbReference type="ChEBI" id="CHEBI:15377"/>
        <dbReference type="ChEBI" id="CHEBI:15378"/>
        <dbReference type="ChEBI" id="CHEBI:37565"/>
        <dbReference type="ChEBI" id="CHEBI:43474"/>
        <dbReference type="ChEBI" id="CHEBI:58189"/>
    </reaction>
    <physiologicalReaction direction="left-to-right" evidence="9">
        <dbReference type="Rhea" id="RHEA:19670"/>
    </physiologicalReaction>
</comment>
<dbReference type="CDD" id="cd01883">
    <property type="entry name" value="EF1_alpha"/>
    <property type="match status" value="1"/>
</dbReference>
<dbReference type="InterPro" id="IPR050100">
    <property type="entry name" value="TRAFAC_GTPase_members"/>
</dbReference>
<dbReference type="SUPFAM" id="SSF52540">
    <property type="entry name" value="P-loop containing nucleoside triphosphate hydrolases"/>
    <property type="match status" value="1"/>
</dbReference>
<feature type="domain" description="Tr-type G" evidence="11">
    <location>
        <begin position="166"/>
        <end position="388"/>
    </location>
</feature>
<evidence type="ECO:0000259" key="11">
    <source>
        <dbReference type="PROSITE" id="PS51722"/>
    </source>
</evidence>
<feature type="region of interest" description="Disordered" evidence="10">
    <location>
        <begin position="1"/>
        <end position="42"/>
    </location>
</feature>
<evidence type="ECO:0000256" key="10">
    <source>
        <dbReference type="SAM" id="MobiDB-lite"/>
    </source>
</evidence>
<dbReference type="InterPro" id="IPR054696">
    <property type="entry name" value="GTP-eEF1A_C"/>
</dbReference>
<dbReference type="PRINTS" id="PR00315">
    <property type="entry name" value="ELONGATNFCT"/>
</dbReference>
<dbReference type="InterPro" id="IPR027417">
    <property type="entry name" value="P-loop_NTPase"/>
</dbReference>
<dbReference type="GO" id="GO:0006412">
    <property type="term" value="P:translation"/>
    <property type="evidence" value="ECO:0007669"/>
    <property type="project" value="UniProtKB-KW"/>
</dbReference>